<feature type="transmembrane region" description="Helical" evidence="12">
    <location>
        <begin position="160"/>
        <end position="180"/>
    </location>
</feature>
<keyword evidence="7 12" id="KW-1133">Transmembrane helix</keyword>
<feature type="transmembrane region" description="Helical" evidence="12">
    <location>
        <begin position="332"/>
        <end position="351"/>
    </location>
</feature>
<dbReference type="RefSeq" id="WP_179788863.1">
    <property type="nucleotide sequence ID" value="NZ_BAAARR010000023.1"/>
</dbReference>
<feature type="transmembrane region" description="Helical" evidence="12">
    <location>
        <begin position="306"/>
        <end position="326"/>
    </location>
</feature>
<feature type="transmembrane region" description="Helical" evidence="12">
    <location>
        <begin position="186"/>
        <end position="206"/>
    </location>
</feature>
<proteinExistence type="inferred from homology"/>
<comment type="subcellular location">
    <subcellularLocation>
        <location evidence="1">Cell membrane</location>
        <topology evidence="1">Multi-pass membrane protein</topology>
    </subcellularLocation>
</comment>
<evidence type="ECO:0000256" key="3">
    <source>
        <dbReference type="ARBA" id="ARBA00022448"/>
    </source>
</evidence>
<evidence type="ECO:0000256" key="5">
    <source>
        <dbReference type="ARBA" id="ARBA00022692"/>
    </source>
</evidence>
<evidence type="ECO:0000256" key="1">
    <source>
        <dbReference type="ARBA" id="ARBA00004651"/>
    </source>
</evidence>
<comment type="caution">
    <text evidence="14">The sequence shown here is derived from an EMBL/GenBank/DDBJ whole genome shotgun (WGS) entry which is preliminary data.</text>
</comment>
<keyword evidence="3" id="KW-0813">Transport</keyword>
<evidence type="ECO:0000256" key="4">
    <source>
        <dbReference type="ARBA" id="ARBA00022475"/>
    </source>
</evidence>
<feature type="region of interest" description="Disordered" evidence="11">
    <location>
        <begin position="430"/>
        <end position="453"/>
    </location>
</feature>
<evidence type="ECO:0000313" key="14">
    <source>
        <dbReference type="EMBL" id="NYH91259.1"/>
    </source>
</evidence>
<dbReference type="Proteomes" id="UP000579605">
    <property type="component" value="Unassembled WGS sequence"/>
</dbReference>
<evidence type="ECO:0000256" key="9">
    <source>
        <dbReference type="ARBA" id="ARBA00037295"/>
    </source>
</evidence>
<dbReference type="PROSITE" id="PS00216">
    <property type="entry name" value="SUGAR_TRANSPORT_1"/>
    <property type="match status" value="1"/>
</dbReference>
<feature type="transmembrane region" description="Helical" evidence="12">
    <location>
        <begin position="112"/>
        <end position="131"/>
    </location>
</feature>
<evidence type="ECO:0000259" key="13">
    <source>
        <dbReference type="PROSITE" id="PS50850"/>
    </source>
</evidence>
<keyword evidence="5 12" id="KW-0812">Transmembrane</keyword>
<dbReference type="Pfam" id="PF07690">
    <property type="entry name" value="MFS_1"/>
    <property type="match status" value="1"/>
</dbReference>
<evidence type="ECO:0000256" key="12">
    <source>
        <dbReference type="SAM" id="Phobius"/>
    </source>
</evidence>
<feature type="transmembrane region" description="Helical" evidence="12">
    <location>
        <begin position="52"/>
        <end position="76"/>
    </location>
</feature>
<evidence type="ECO:0000256" key="8">
    <source>
        <dbReference type="ARBA" id="ARBA00023136"/>
    </source>
</evidence>
<evidence type="ECO:0000256" key="2">
    <source>
        <dbReference type="ARBA" id="ARBA00008240"/>
    </source>
</evidence>
<dbReference type="InterPro" id="IPR036259">
    <property type="entry name" value="MFS_trans_sf"/>
</dbReference>
<dbReference type="PANTHER" id="PTHR43045">
    <property type="entry name" value="SHIKIMATE TRANSPORTER"/>
    <property type="match status" value="1"/>
</dbReference>
<dbReference type="InterPro" id="IPR020846">
    <property type="entry name" value="MFS_dom"/>
</dbReference>
<dbReference type="GO" id="GO:0015293">
    <property type="term" value="F:symporter activity"/>
    <property type="evidence" value="ECO:0007669"/>
    <property type="project" value="UniProtKB-KW"/>
</dbReference>
<feature type="transmembrane region" description="Helical" evidence="12">
    <location>
        <begin position="253"/>
        <end position="272"/>
    </location>
</feature>
<keyword evidence="6" id="KW-0769">Symport</keyword>
<feature type="transmembrane region" description="Helical" evidence="12">
    <location>
        <begin position="278"/>
        <end position="299"/>
    </location>
</feature>
<dbReference type="InterPro" id="IPR011701">
    <property type="entry name" value="MFS"/>
</dbReference>
<evidence type="ECO:0000256" key="7">
    <source>
        <dbReference type="ARBA" id="ARBA00022989"/>
    </source>
</evidence>
<dbReference type="EMBL" id="JACBZH010000001">
    <property type="protein sequence ID" value="NYH91259.1"/>
    <property type="molecule type" value="Genomic_DNA"/>
</dbReference>
<organism evidence="14 15">
    <name type="scientific">Actinopolymorpha rutila</name>
    <dbReference type="NCBI Taxonomy" id="446787"/>
    <lineage>
        <taxon>Bacteria</taxon>
        <taxon>Bacillati</taxon>
        <taxon>Actinomycetota</taxon>
        <taxon>Actinomycetes</taxon>
        <taxon>Propionibacteriales</taxon>
        <taxon>Actinopolymorphaceae</taxon>
        <taxon>Actinopolymorpha</taxon>
    </lineage>
</organism>
<sequence>MRTGDTGHPAQIKQVAAASVIGTVVEWYDFFLYGTMAALVFNKEFFPEVSPLLGTMIAFATFAAGFVTRPLGGILFGHFGDKLGRKKMLVITMMIMGGATFLMGALPTYHQIGMWAPILLLVLRMLQGIGLGGEWGGAALMAVEHAPANRRGWYSSWPQLGVPIGLLLSTGAVTGLGVFGDDALVAWAWRVPFLLSFVLIAVGLFIRLRVAETPGFEALREANAQVSVPLVEVVRKHPKVTLLGMGARLSESVTFNVYNAFLLTYTTVVLGLSKSVALNGLLIAAVIGMVVIPFAGGLSDRYGRRIVFGAGAALAAVSAFPIFWALDSKSTVLIWVAVIVGWALAACTMYGPEAAFFAELYPTRVRYSGMSLIYQIGVLPSGAIAPLVATSLVKKFDGASWPVALYVLVIAVISVISVLLAPETNKRQVHPAGEEVGDETTVSRNPAPTAETI</sequence>
<feature type="domain" description="Major facilitator superfamily (MFS) profile" evidence="13">
    <location>
        <begin position="15"/>
        <end position="425"/>
    </location>
</feature>
<feature type="compositionally biased region" description="Polar residues" evidence="11">
    <location>
        <begin position="440"/>
        <end position="453"/>
    </location>
</feature>
<name>A0A852ZP56_9ACTN</name>
<protein>
    <recommendedName>
        <fullName evidence="10">Putative proline/betaine transporter</fullName>
    </recommendedName>
</protein>
<keyword evidence="15" id="KW-1185">Reference proteome</keyword>
<dbReference type="SUPFAM" id="SSF103473">
    <property type="entry name" value="MFS general substrate transporter"/>
    <property type="match status" value="1"/>
</dbReference>
<dbReference type="PANTHER" id="PTHR43045:SF1">
    <property type="entry name" value="SHIKIMATE TRANSPORTER"/>
    <property type="match status" value="1"/>
</dbReference>
<gene>
    <name evidence="14" type="ORF">F4554_003897</name>
</gene>
<dbReference type="Gene3D" id="1.20.1250.20">
    <property type="entry name" value="MFS general substrate transporter like domains"/>
    <property type="match status" value="1"/>
</dbReference>
<evidence type="ECO:0000256" key="6">
    <source>
        <dbReference type="ARBA" id="ARBA00022847"/>
    </source>
</evidence>
<feature type="transmembrane region" description="Helical" evidence="12">
    <location>
        <begin position="88"/>
        <end position="106"/>
    </location>
</feature>
<dbReference type="InterPro" id="IPR005829">
    <property type="entry name" value="Sugar_transporter_CS"/>
</dbReference>
<dbReference type="AlphaFoldDB" id="A0A852ZP56"/>
<feature type="transmembrane region" description="Helical" evidence="12">
    <location>
        <begin position="372"/>
        <end position="393"/>
    </location>
</feature>
<evidence type="ECO:0000313" key="15">
    <source>
        <dbReference type="Proteomes" id="UP000579605"/>
    </source>
</evidence>
<dbReference type="CDD" id="cd17369">
    <property type="entry name" value="MFS_ShiA_like"/>
    <property type="match status" value="1"/>
</dbReference>
<comment type="function">
    <text evidence="9">May be a proton symporter involved in the uptake of osmolytes such as proline and glycine betaine.</text>
</comment>
<dbReference type="GO" id="GO:0005886">
    <property type="term" value="C:plasma membrane"/>
    <property type="evidence" value="ECO:0007669"/>
    <property type="project" value="UniProtKB-SubCell"/>
</dbReference>
<keyword evidence="4" id="KW-1003">Cell membrane</keyword>
<feature type="transmembrane region" description="Helical" evidence="12">
    <location>
        <begin position="399"/>
        <end position="421"/>
    </location>
</feature>
<keyword evidence="8 12" id="KW-0472">Membrane</keyword>
<comment type="similarity">
    <text evidence="2">Belongs to the major facilitator superfamily. Metabolite:H+ Symporter (MHS) family (TC 2.A.1.6) family.</text>
</comment>
<dbReference type="FunFam" id="1.20.1250.20:FF:000001">
    <property type="entry name" value="Dicarboxylate MFS transporter"/>
    <property type="match status" value="1"/>
</dbReference>
<dbReference type="PROSITE" id="PS50850">
    <property type="entry name" value="MFS"/>
    <property type="match status" value="1"/>
</dbReference>
<reference evidence="14 15" key="1">
    <citation type="submission" date="2020-07" db="EMBL/GenBank/DDBJ databases">
        <title>Sequencing the genomes of 1000 actinobacteria strains.</title>
        <authorList>
            <person name="Klenk H.-P."/>
        </authorList>
    </citation>
    <scope>NUCLEOTIDE SEQUENCE [LARGE SCALE GENOMIC DNA]</scope>
    <source>
        <strain evidence="14 15">DSM 18448</strain>
    </source>
</reference>
<accession>A0A852ZP56</accession>
<evidence type="ECO:0000256" key="11">
    <source>
        <dbReference type="SAM" id="MobiDB-lite"/>
    </source>
</evidence>
<evidence type="ECO:0000256" key="10">
    <source>
        <dbReference type="ARBA" id="ARBA00039918"/>
    </source>
</evidence>